<evidence type="ECO:0000256" key="8">
    <source>
        <dbReference type="ARBA" id="ARBA00023277"/>
    </source>
</evidence>
<dbReference type="InterPro" id="IPR031338">
    <property type="entry name" value="KDPG/KHG_AS_2"/>
</dbReference>
<dbReference type="Gene3D" id="3.20.20.70">
    <property type="entry name" value="Aldolase class I"/>
    <property type="match status" value="1"/>
</dbReference>
<reference evidence="9 10" key="1">
    <citation type="submission" date="2016-10" db="EMBL/GenBank/DDBJ databases">
        <title>Rodentibacter gen. nov. and new species.</title>
        <authorList>
            <person name="Christensen H."/>
        </authorList>
    </citation>
    <scope>NUCLEOTIDE SEQUENCE [LARGE SCALE GENOMIC DNA]</scope>
    <source>
        <strain evidence="9 10">Ac151</strain>
    </source>
</reference>
<comment type="pathway">
    <text evidence="2">Carbohydrate acid metabolism; 2-dehydro-3-deoxy-D-gluconate degradation; D-glyceraldehyde 3-phosphate and pyruvate from 2-dehydro-3-deoxy-D-gluconate: step 2/2.</text>
</comment>
<comment type="similarity">
    <text evidence="3">Belongs to the KHG/KDPG aldolase family.</text>
</comment>
<dbReference type="AlphaFoldDB" id="A0A1V3JPB1"/>
<evidence type="ECO:0000256" key="6">
    <source>
        <dbReference type="ARBA" id="ARBA00023239"/>
    </source>
</evidence>
<dbReference type="GO" id="GO:0008675">
    <property type="term" value="F:2-dehydro-3-deoxy-phosphogluconate aldolase activity"/>
    <property type="evidence" value="ECO:0007669"/>
    <property type="project" value="UniProtKB-EC"/>
</dbReference>
<evidence type="ECO:0000256" key="1">
    <source>
        <dbReference type="ARBA" id="ARBA00000654"/>
    </source>
</evidence>
<keyword evidence="7" id="KW-0704">Schiff base</keyword>
<evidence type="ECO:0000256" key="7">
    <source>
        <dbReference type="ARBA" id="ARBA00023270"/>
    </source>
</evidence>
<comment type="catalytic activity">
    <reaction evidence="1">
        <text>2-dehydro-3-deoxy-6-phospho-D-gluconate = D-glyceraldehyde 3-phosphate + pyruvate</text>
        <dbReference type="Rhea" id="RHEA:17089"/>
        <dbReference type="ChEBI" id="CHEBI:15361"/>
        <dbReference type="ChEBI" id="CHEBI:57569"/>
        <dbReference type="ChEBI" id="CHEBI:59776"/>
        <dbReference type="EC" id="4.1.2.14"/>
    </reaction>
</comment>
<dbReference type="CDD" id="cd00452">
    <property type="entry name" value="KDPG_aldolase"/>
    <property type="match status" value="1"/>
</dbReference>
<dbReference type="NCBIfam" id="TIGR01182">
    <property type="entry name" value="eda"/>
    <property type="match status" value="1"/>
</dbReference>
<dbReference type="RefSeq" id="WP_077423954.1">
    <property type="nucleotide sequence ID" value="NZ_MLHQ01000015.1"/>
</dbReference>
<evidence type="ECO:0000256" key="5">
    <source>
        <dbReference type="ARBA" id="ARBA00013063"/>
    </source>
</evidence>
<evidence type="ECO:0000313" key="9">
    <source>
        <dbReference type="EMBL" id="OOF58656.1"/>
    </source>
</evidence>
<dbReference type="OrthoDB" id="9805177at2"/>
<dbReference type="PROSITE" id="PS00160">
    <property type="entry name" value="ALDOLASE_KDPG_KHG_2"/>
    <property type="match status" value="1"/>
</dbReference>
<sequence>MKNLTALDVLTTSPIVPVIAIQRVQDAVPLAKALVLAGVKVLEVTLRTDCALEAIRLIKQAIPEAIVGAGTVTNVSQYTQAVEAGAQFIISPGLTEKLLQKSKEYDVPFIPGVATSSELMSAAEYGLTVLKFFPAEINGGVKALKAFSGPFAQVKFCPTGGVSEKNYRDYLALNNVLCVGGTWFVPRDQIEQGDFDKIYQLAKQAVDNVK</sequence>
<dbReference type="InterPro" id="IPR013785">
    <property type="entry name" value="Aldolase_TIM"/>
</dbReference>
<gene>
    <name evidence="9" type="ORF">BKL49_07035</name>
</gene>
<dbReference type="SUPFAM" id="SSF51569">
    <property type="entry name" value="Aldolase"/>
    <property type="match status" value="1"/>
</dbReference>
<dbReference type="PANTHER" id="PTHR30246:SF1">
    <property type="entry name" value="2-DEHYDRO-3-DEOXY-6-PHOSPHOGALACTONATE ALDOLASE-RELATED"/>
    <property type="match status" value="1"/>
</dbReference>
<comment type="caution">
    <text evidence="9">The sequence shown here is derived from an EMBL/GenBank/DDBJ whole genome shotgun (WGS) entry which is preliminary data.</text>
</comment>
<dbReference type="NCBIfam" id="NF004325">
    <property type="entry name" value="PRK05718.1"/>
    <property type="match status" value="1"/>
</dbReference>
<dbReference type="STRING" id="1907939.BKL49_07035"/>
<keyword evidence="6" id="KW-0456">Lyase</keyword>
<dbReference type="InterPro" id="IPR031337">
    <property type="entry name" value="KDPG/KHG_AS_1"/>
</dbReference>
<dbReference type="Pfam" id="PF01081">
    <property type="entry name" value="Aldolase"/>
    <property type="match status" value="1"/>
</dbReference>
<dbReference type="Proteomes" id="UP000188602">
    <property type="component" value="Unassembled WGS sequence"/>
</dbReference>
<dbReference type="InterPro" id="IPR000887">
    <property type="entry name" value="Aldlse_KDPG_KHG"/>
</dbReference>
<name>A0A1V3JPB1_9PAST</name>
<proteinExistence type="inferred from homology"/>
<comment type="subunit">
    <text evidence="4">Homotrimer.</text>
</comment>
<accession>A0A1V3JPB1</accession>
<dbReference type="PANTHER" id="PTHR30246">
    <property type="entry name" value="2-KETO-3-DEOXY-6-PHOSPHOGLUCONATE ALDOLASE"/>
    <property type="match status" value="1"/>
</dbReference>
<evidence type="ECO:0000256" key="3">
    <source>
        <dbReference type="ARBA" id="ARBA00006906"/>
    </source>
</evidence>
<evidence type="ECO:0000313" key="10">
    <source>
        <dbReference type="Proteomes" id="UP000188602"/>
    </source>
</evidence>
<evidence type="ECO:0000256" key="2">
    <source>
        <dbReference type="ARBA" id="ARBA00004736"/>
    </source>
</evidence>
<keyword evidence="8" id="KW-0119">Carbohydrate metabolism</keyword>
<protein>
    <recommendedName>
        <fullName evidence="5">2-dehydro-3-deoxy-phosphogluconate aldolase</fullName>
        <ecNumber evidence="5">4.1.2.14</ecNumber>
    </recommendedName>
</protein>
<dbReference type="EMBL" id="MLHQ01000015">
    <property type="protein sequence ID" value="OOF58656.1"/>
    <property type="molecule type" value="Genomic_DNA"/>
</dbReference>
<dbReference type="EC" id="4.1.2.14" evidence="5"/>
<dbReference type="PROSITE" id="PS00159">
    <property type="entry name" value="ALDOLASE_KDPG_KHG_1"/>
    <property type="match status" value="1"/>
</dbReference>
<keyword evidence="10" id="KW-1185">Reference proteome</keyword>
<evidence type="ECO:0000256" key="4">
    <source>
        <dbReference type="ARBA" id="ARBA00011233"/>
    </source>
</evidence>
<organism evidence="9 10">
    <name type="scientific">Rodentibacter myodis</name>
    <dbReference type="NCBI Taxonomy" id="1907939"/>
    <lineage>
        <taxon>Bacteria</taxon>
        <taxon>Pseudomonadati</taxon>
        <taxon>Pseudomonadota</taxon>
        <taxon>Gammaproteobacteria</taxon>
        <taxon>Pasteurellales</taxon>
        <taxon>Pasteurellaceae</taxon>
        <taxon>Rodentibacter</taxon>
    </lineage>
</organism>